<keyword evidence="2" id="KW-1185">Reference proteome</keyword>
<dbReference type="AlphaFoldDB" id="A0A0M8P9B0"/>
<name>A0A0M8P9B0_9EURO</name>
<evidence type="ECO:0000313" key="2">
    <source>
        <dbReference type="Proteomes" id="UP000037696"/>
    </source>
</evidence>
<organism evidence="1 2">
    <name type="scientific">Penicillium nordicum</name>
    <dbReference type="NCBI Taxonomy" id="229535"/>
    <lineage>
        <taxon>Eukaryota</taxon>
        <taxon>Fungi</taxon>
        <taxon>Dikarya</taxon>
        <taxon>Ascomycota</taxon>
        <taxon>Pezizomycotina</taxon>
        <taxon>Eurotiomycetes</taxon>
        <taxon>Eurotiomycetidae</taxon>
        <taxon>Eurotiales</taxon>
        <taxon>Aspergillaceae</taxon>
        <taxon>Penicillium</taxon>
    </lineage>
</organism>
<proteinExistence type="predicted"/>
<protein>
    <submittedName>
        <fullName evidence="1">Uncharacterized protein</fullName>
    </submittedName>
</protein>
<evidence type="ECO:0000313" key="1">
    <source>
        <dbReference type="EMBL" id="KOS47798.1"/>
    </source>
</evidence>
<dbReference type="EMBL" id="LHQQ01000012">
    <property type="protein sequence ID" value="KOS47798.1"/>
    <property type="molecule type" value="Genomic_DNA"/>
</dbReference>
<reference evidence="1 2" key="1">
    <citation type="submission" date="2015-08" db="EMBL/GenBank/DDBJ databases">
        <title>Genome sequencing of Penicillium nordicum.</title>
        <authorList>
            <person name="Nguyen H.D."/>
            <person name="Seifert K.A."/>
        </authorList>
    </citation>
    <scope>NUCLEOTIDE SEQUENCE [LARGE SCALE GENOMIC DNA]</scope>
    <source>
        <strain evidence="1 2">DAOMC 185683</strain>
    </source>
</reference>
<accession>A0A0M8P9B0</accession>
<sequence>MSAEDEWSTLLGEDEAITQASGLPDLGSFTLYKFEEVLENKDDFEVCARSIIEILPELETRMVIALETVRPMNQTGDGSGILMGFLAIGYGSCLYEAADWL</sequence>
<dbReference type="Proteomes" id="UP000037696">
    <property type="component" value="Unassembled WGS sequence"/>
</dbReference>
<comment type="caution">
    <text evidence="1">The sequence shown here is derived from an EMBL/GenBank/DDBJ whole genome shotgun (WGS) entry which is preliminary data.</text>
</comment>
<gene>
    <name evidence="1" type="ORF">ACN38_g1271</name>
</gene>